<reference evidence="1" key="1">
    <citation type="submission" date="2021-01" db="EMBL/GenBank/DDBJ databases">
        <authorList>
            <consortium name="Genoscope - CEA"/>
            <person name="William W."/>
        </authorList>
    </citation>
    <scope>NUCLEOTIDE SEQUENCE</scope>
</reference>
<gene>
    <name evidence="1" type="ORF">POCTA_138.1.T1010207</name>
</gene>
<accession>A0A8S1X1Y5</accession>
<protein>
    <submittedName>
        <fullName evidence="1">Uncharacterized protein</fullName>
    </submittedName>
</protein>
<evidence type="ECO:0000313" key="2">
    <source>
        <dbReference type="Proteomes" id="UP000683925"/>
    </source>
</evidence>
<sequence>MHHVCSVDGNVGFNSTTLFIAKTYDNLKGFQIKQLILLQRWTFFNVIDTCAKISVNCSRSTAANSCTKILIQFIINEALIIWPLFIPRGASKFLTNIGSAYQQNAQKKNWFKQQRVLWYWPSCYLREVYQKSSFYY</sequence>
<name>A0A8S1X1Y5_PAROT</name>
<dbReference type="EMBL" id="CAJJDP010000101">
    <property type="protein sequence ID" value="CAD8192276.1"/>
    <property type="molecule type" value="Genomic_DNA"/>
</dbReference>
<keyword evidence="2" id="KW-1185">Reference proteome</keyword>
<organism evidence="1 2">
    <name type="scientific">Paramecium octaurelia</name>
    <dbReference type="NCBI Taxonomy" id="43137"/>
    <lineage>
        <taxon>Eukaryota</taxon>
        <taxon>Sar</taxon>
        <taxon>Alveolata</taxon>
        <taxon>Ciliophora</taxon>
        <taxon>Intramacronucleata</taxon>
        <taxon>Oligohymenophorea</taxon>
        <taxon>Peniculida</taxon>
        <taxon>Parameciidae</taxon>
        <taxon>Paramecium</taxon>
    </lineage>
</organism>
<evidence type="ECO:0000313" key="1">
    <source>
        <dbReference type="EMBL" id="CAD8192276.1"/>
    </source>
</evidence>
<dbReference type="Proteomes" id="UP000683925">
    <property type="component" value="Unassembled WGS sequence"/>
</dbReference>
<comment type="caution">
    <text evidence="1">The sequence shown here is derived from an EMBL/GenBank/DDBJ whole genome shotgun (WGS) entry which is preliminary data.</text>
</comment>
<dbReference type="AlphaFoldDB" id="A0A8S1X1Y5"/>
<proteinExistence type="predicted"/>